<keyword evidence="2" id="KW-1133">Transmembrane helix</keyword>
<evidence type="ECO:0000256" key="2">
    <source>
        <dbReference type="SAM" id="Phobius"/>
    </source>
</evidence>
<dbReference type="EMBL" id="JACCEM010000008">
    <property type="protein sequence ID" value="NYT50843.1"/>
    <property type="molecule type" value="Genomic_DNA"/>
</dbReference>
<feature type="transmembrane region" description="Helical" evidence="2">
    <location>
        <begin position="12"/>
        <end position="37"/>
    </location>
</feature>
<organism evidence="3 4">
    <name type="scientific">Parapusillimonas granuli</name>
    <dbReference type="NCBI Taxonomy" id="380911"/>
    <lineage>
        <taxon>Bacteria</taxon>
        <taxon>Pseudomonadati</taxon>
        <taxon>Pseudomonadota</taxon>
        <taxon>Betaproteobacteria</taxon>
        <taxon>Burkholderiales</taxon>
        <taxon>Alcaligenaceae</taxon>
        <taxon>Parapusillimonas</taxon>
    </lineage>
</organism>
<dbReference type="Pfam" id="PF20567">
    <property type="entry name" value="DUF6776"/>
    <property type="match status" value="1"/>
</dbReference>
<keyword evidence="4" id="KW-1185">Reference proteome</keyword>
<sequence>MSPSSPKGRKPGVRLFGFLLGVLLGVVLGGLGAAYWLESTGGDPPPDAERHSLLRARAELAALRAQNDALGGQLVMEESTRKGLEASLQSAQAELGRLRDQLAFFDQLLPPGPKGAISIRALEIERIGPNLLYRVLLQRSAQGESLFKGVLQFVAQGVRDGKEVKITLEAARSPGGSESVAPDTDGFALAFDQFQRGAGLLSLPGNFEPTSVTLNVLEGAAVRASRTIALSAAK</sequence>
<proteinExistence type="predicted"/>
<keyword evidence="2" id="KW-0812">Transmembrane</keyword>
<comment type="caution">
    <text evidence="3">The sequence shown here is derived from an EMBL/GenBank/DDBJ whole genome shotgun (WGS) entry which is preliminary data.</text>
</comment>
<name>A0A853G1U4_9BURK</name>
<feature type="coiled-coil region" evidence="1">
    <location>
        <begin position="53"/>
        <end position="108"/>
    </location>
</feature>
<reference evidence="3 4" key="1">
    <citation type="submission" date="2020-07" db="EMBL/GenBank/DDBJ databases">
        <title>Taxonomic revisions and descriptions of new bacterial species based on genomic comparisons in the high-G+C-content subgroup of the family Alcaligenaceae.</title>
        <authorList>
            <person name="Szabo A."/>
            <person name="Felfoldi T."/>
        </authorList>
    </citation>
    <scope>NUCLEOTIDE SEQUENCE [LARGE SCALE GENOMIC DNA]</scope>
    <source>
        <strain evidence="3 4">LMG 24012</strain>
    </source>
</reference>
<evidence type="ECO:0000313" key="3">
    <source>
        <dbReference type="EMBL" id="NYT50843.1"/>
    </source>
</evidence>
<evidence type="ECO:0000313" key="4">
    <source>
        <dbReference type="Proteomes" id="UP000559809"/>
    </source>
</evidence>
<accession>A0A853G1U4</accession>
<dbReference type="AlphaFoldDB" id="A0A853G1U4"/>
<keyword evidence="2" id="KW-0472">Membrane</keyword>
<keyword evidence="1" id="KW-0175">Coiled coil</keyword>
<dbReference type="Proteomes" id="UP000559809">
    <property type="component" value="Unassembled WGS sequence"/>
</dbReference>
<dbReference type="InterPro" id="IPR046703">
    <property type="entry name" value="DUF6776"/>
</dbReference>
<evidence type="ECO:0000256" key="1">
    <source>
        <dbReference type="SAM" id="Coils"/>
    </source>
</evidence>
<gene>
    <name evidence="3" type="ORF">H0A72_16115</name>
</gene>
<dbReference type="RefSeq" id="WP_180157156.1">
    <property type="nucleotide sequence ID" value="NZ_JACCEM010000008.1"/>
</dbReference>
<protein>
    <submittedName>
        <fullName evidence="3">Uncharacterized protein</fullName>
    </submittedName>
</protein>